<gene>
    <name evidence="3" type="ORF">Tharo_0125</name>
</gene>
<evidence type="ECO:0000313" key="3">
    <source>
        <dbReference type="EMBL" id="AVR87077.1"/>
    </source>
</evidence>
<dbReference type="AlphaFoldDB" id="A0A2R4BID5"/>
<dbReference type="InterPro" id="IPR026026">
    <property type="entry name" value="HIT_Hint"/>
</dbReference>
<keyword evidence="3" id="KW-0378">Hydrolase</keyword>
<name>A0A2R4BID5_THAAR</name>
<evidence type="ECO:0000259" key="2">
    <source>
        <dbReference type="PROSITE" id="PS51084"/>
    </source>
</evidence>
<evidence type="ECO:0000313" key="4">
    <source>
        <dbReference type="Proteomes" id="UP000241885"/>
    </source>
</evidence>
<sequence>MPPNLPPNCPLCALSPADILWEDARCCVIRVADAFHPGLCRVVWREHVAEMTDLLPADRRHLFAVVMATEAALRAQLRPDKINLASFGNMVPHLHWHVIPRYRDDRHFPEAVWGAAQREGAVHAAADPVALARAIDDALAEH</sequence>
<dbReference type="InterPro" id="IPR011146">
    <property type="entry name" value="HIT-like"/>
</dbReference>
<dbReference type="EMBL" id="CP028339">
    <property type="protein sequence ID" value="AVR87077.1"/>
    <property type="molecule type" value="Genomic_DNA"/>
</dbReference>
<organism evidence="3 4">
    <name type="scientific">Thauera aromatica K172</name>
    <dbReference type="NCBI Taxonomy" id="44139"/>
    <lineage>
        <taxon>Bacteria</taxon>
        <taxon>Pseudomonadati</taxon>
        <taxon>Pseudomonadota</taxon>
        <taxon>Betaproteobacteria</taxon>
        <taxon>Rhodocyclales</taxon>
        <taxon>Zoogloeaceae</taxon>
        <taxon>Thauera</taxon>
    </lineage>
</organism>
<proteinExistence type="predicted"/>
<dbReference type="PROSITE" id="PS51084">
    <property type="entry name" value="HIT_2"/>
    <property type="match status" value="1"/>
</dbReference>
<dbReference type="InterPro" id="IPR036265">
    <property type="entry name" value="HIT-like_sf"/>
</dbReference>
<dbReference type="Pfam" id="PF01230">
    <property type="entry name" value="HIT"/>
    <property type="match status" value="1"/>
</dbReference>
<dbReference type="PIRSF" id="PIRSF000714">
    <property type="entry name" value="HIT"/>
    <property type="match status" value="1"/>
</dbReference>
<evidence type="ECO:0000256" key="1">
    <source>
        <dbReference type="PROSITE-ProRule" id="PRU00464"/>
    </source>
</evidence>
<reference evidence="3 4" key="1">
    <citation type="submission" date="2018-03" db="EMBL/GenBank/DDBJ databases">
        <title>Complete genome sequence of Thauera aromatica, a model organism for studying aromatic compound degradation under denitrifying conditions.</title>
        <authorList>
            <person name="Lo H.-Y."/>
            <person name="Goris T."/>
            <person name="Boll M."/>
            <person name="Mueller J.A."/>
        </authorList>
    </citation>
    <scope>NUCLEOTIDE SEQUENCE [LARGE SCALE GENOMIC DNA]</scope>
    <source>
        <strain evidence="3 4">K172</strain>
    </source>
</reference>
<keyword evidence="4" id="KW-1185">Reference proteome</keyword>
<dbReference type="SUPFAM" id="SSF54197">
    <property type="entry name" value="HIT-like"/>
    <property type="match status" value="1"/>
</dbReference>
<feature type="short sequence motif" description="Histidine triad motif" evidence="1">
    <location>
        <begin position="93"/>
        <end position="97"/>
    </location>
</feature>
<dbReference type="GO" id="GO:0016787">
    <property type="term" value="F:hydrolase activity"/>
    <property type="evidence" value="ECO:0007669"/>
    <property type="project" value="UniProtKB-KW"/>
</dbReference>
<dbReference type="Gene3D" id="3.30.428.10">
    <property type="entry name" value="HIT-like"/>
    <property type="match status" value="1"/>
</dbReference>
<protein>
    <submittedName>
        <fullName evidence="3">Diadenosine tetraphosphate (Ap4A) hydrolase-like protein</fullName>
    </submittedName>
</protein>
<accession>A0A2R4BID5</accession>
<dbReference type="Proteomes" id="UP000241885">
    <property type="component" value="Chromosome"/>
</dbReference>
<dbReference type="RefSeq" id="WP_107219541.1">
    <property type="nucleotide sequence ID" value="NZ_CP028339.1"/>
</dbReference>
<dbReference type="OrthoDB" id="9799145at2"/>
<dbReference type="KEGG" id="tak:Tharo_0125"/>
<feature type="domain" description="HIT" evidence="2">
    <location>
        <begin position="7"/>
        <end position="108"/>
    </location>
</feature>